<feature type="transmembrane region" description="Helical" evidence="2">
    <location>
        <begin position="65"/>
        <end position="87"/>
    </location>
</feature>
<name>A0A226D086_FOLCA</name>
<evidence type="ECO:0000256" key="2">
    <source>
        <dbReference type="SAM" id="Phobius"/>
    </source>
</evidence>
<organism evidence="3 4">
    <name type="scientific">Folsomia candida</name>
    <name type="common">Springtail</name>
    <dbReference type="NCBI Taxonomy" id="158441"/>
    <lineage>
        <taxon>Eukaryota</taxon>
        <taxon>Metazoa</taxon>
        <taxon>Ecdysozoa</taxon>
        <taxon>Arthropoda</taxon>
        <taxon>Hexapoda</taxon>
        <taxon>Collembola</taxon>
        <taxon>Entomobryomorpha</taxon>
        <taxon>Isotomoidea</taxon>
        <taxon>Isotomidae</taxon>
        <taxon>Proisotominae</taxon>
        <taxon>Folsomia</taxon>
    </lineage>
</organism>
<gene>
    <name evidence="3" type="ORF">Fcan01_26331</name>
</gene>
<keyword evidence="2" id="KW-0472">Membrane</keyword>
<comment type="caution">
    <text evidence="3">The sequence shown here is derived from an EMBL/GenBank/DDBJ whole genome shotgun (WGS) entry which is preliminary data.</text>
</comment>
<evidence type="ECO:0000313" key="3">
    <source>
        <dbReference type="EMBL" id="OXA38995.1"/>
    </source>
</evidence>
<feature type="compositionally biased region" description="Low complexity" evidence="1">
    <location>
        <begin position="390"/>
        <end position="407"/>
    </location>
</feature>
<feature type="compositionally biased region" description="Gly residues" evidence="1">
    <location>
        <begin position="260"/>
        <end position="272"/>
    </location>
</feature>
<feature type="region of interest" description="Disordered" evidence="1">
    <location>
        <begin position="176"/>
        <end position="195"/>
    </location>
</feature>
<sequence length="496" mass="53571">MAEEMSSSAWMLMDDDCSDCGGPPPLFHLPPPPIPPDLPCDMDMTCPILNVSDAEFKRIGSFPSVTVIVCCTLLSFVILLVLAAIVWKYVRMKKKRKGVTQSSKDFDHHHHGPTMMNGNGVLYEDLNLTHARPRPPIAPPSIEMMDVAHQSIGSNGMMTNPKMDFSYFLNPPPIYEELPDHHSDRNNGPSEDEFAEDELSVIDVPVSHDGTDPVAMATMRYQQSQQYSNQQQQQQHQGGRNSTKRAQSLTRKRPPRSSSGSGGNGNAGGGSGSSAFKSQRSLDRRSRNNLANSSLGKYNNGTNPRGYSKHVGMDDNNMLILSNPNNGMTMKIPPHLVAVLTESCNGSGRPYEVIPTSLSGGHVMSNPSGLVVGNGVLVNGGVNGTGIYPSSRSSGSSYGEGGSSSSSARVNPGESSSFDSGIGPHSITSFINSPAYDHAILAPSYPMSAYEYATSGQPMNAAQYLNSQHPSFRRLRMTAADRDHPLNPMYSNHLLT</sequence>
<feature type="region of interest" description="Disordered" evidence="1">
    <location>
        <begin position="388"/>
        <end position="421"/>
    </location>
</feature>
<feature type="region of interest" description="Disordered" evidence="1">
    <location>
        <begin position="222"/>
        <end position="311"/>
    </location>
</feature>
<feature type="compositionally biased region" description="Polar residues" evidence="1">
    <location>
        <begin position="288"/>
        <end position="305"/>
    </location>
</feature>
<accession>A0A226D086</accession>
<dbReference type="EMBL" id="LNIX01000042">
    <property type="protein sequence ID" value="OXA38995.1"/>
    <property type="molecule type" value="Genomic_DNA"/>
</dbReference>
<evidence type="ECO:0000313" key="4">
    <source>
        <dbReference type="Proteomes" id="UP000198287"/>
    </source>
</evidence>
<reference evidence="3 4" key="1">
    <citation type="submission" date="2015-12" db="EMBL/GenBank/DDBJ databases">
        <title>The genome of Folsomia candida.</title>
        <authorList>
            <person name="Faddeeva A."/>
            <person name="Derks M.F."/>
            <person name="Anvar Y."/>
            <person name="Smit S."/>
            <person name="Van Straalen N."/>
            <person name="Roelofs D."/>
        </authorList>
    </citation>
    <scope>NUCLEOTIDE SEQUENCE [LARGE SCALE GENOMIC DNA]</scope>
    <source>
        <strain evidence="3 4">VU population</strain>
        <tissue evidence="3">Whole body</tissue>
    </source>
</reference>
<protein>
    <submittedName>
        <fullName evidence="3">Uncharacterized protein</fullName>
    </submittedName>
</protein>
<dbReference type="AlphaFoldDB" id="A0A226D086"/>
<keyword evidence="4" id="KW-1185">Reference proteome</keyword>
<evidence type="ECO:0000256" key="1">
    <source>
        <dbReference type="SAM" id="MobiDB-lite"/>
    </source>
</evidence>
<feature type="compositionally biased region" description="Low complexity" evidence="1">
    <location>
        <begin position="222"/>
        <end position="241"/>
    </location>
</feature>
<keyword evidence="2" id="KW-0812">Transmembrane</keyword>
<dbReference type="Proteomes" id="UP000198287">
    <property type="component" value="Unassembled WGS sequence"/>
</dbReference>
<dbReference type="OrthoDB" id="6424379at2759"/>
<keyword evidence="2" id="KW-1133">Transmembrane helix</keyword>
<proteinExistence type="predicted"/>